<evidence type="ECO:0000313" key="13">
    <source>
        <dbReference type="EMBL" id="GHB24570.1"/>
    </source>
</evidence>
<feature type="coiled-coil region" evidence="9">
    <location>
        <begin position="311"/>
        <end position="359"/>
    </location>
</feature>
<evidence type="ECO:0000256" key="8">
    <source>
        <dbReference type="ARBA" id="ARBA00023012"/>
    </source>
</evidence>
<keyword evidence="10" id="KW-1133">Transmembrane helix</keyword>
<dbReference type="InterPro" id="IPR003594">
    <property type="entry name" value="HATPase_dom"/>
</dbReference>
<name>A0A8J3CVR8_9BACT</name>
<evidence type="ECO:0000256" key="4">
    <source>
        <dbReference type="ARBA" id="ARBA00022679"/>
    </source>
</evidence>
<keyword evidence="14" id="KW-1185">Reference proteome</keyword>
<dbReference type="GO" id="GO:0000155">
    <property type="term" value="F:phosphorelay sensor kinase activity"/>
    <property type="evidence" value="ECO:0007669"/>
    <property type="project" value="InterPro"/>
</dbReference>
<keyword evidence="5" id="KW-0547">Nucleotide-binding</keyword>
<dbReference type="Gene3D" id="1.25.40.10">
    <property type="entry name" value="Tetratricopeptide repeat domain"/>
    <property type="match status" value="1"/>
</dbReference>
<dbReference type="GO" id="GO:0007234">
    <property type="term" value="P:osmosensory signaling via phosphorelay pathway"/>
    <property type="evidence" value="ECO:0007669"/>
    <property type="project" value="TreeGrafter"/>
</dbReference>
<evidence type="ECO:0000313" key="14">
    <source>
        <dbReference type="Proteomes" id="UP000642809"/>
    </source>
</evidence>
<dbReference type="SMART" id="SM00388">
    <property type="entry name" value="HisKA"/>
    <property type="match status" value="1"/>
</dbReference>
<keyword evidence="7" id="KW-0067">ATP-binding</keyword>
<evidence type="ECO:0000256" key="10">
    <source>
        <dbReference type="SAM" id="Phobius"/>
    </source>
</evidence>
<feature type="transmembrane region" description="Helical" evidence="10">
    <location>
        <begin position="365"/>
        <end position="384"/>
    </location>
</feature>
<dbReference type="PANTHER" id="PTHR42878">
    <property type="entry name" value="TWO-COMPONENT HISTIDINE KINASE"/>
    <property type="match status" value="1"/>
</dbReference>
<keyword evidence="10" id="KW-0472">Membrane</keyword>
<evidence type="ECO:0000256" key="5">
    <source>
        <dbReference type="ARBA" id="ARBA00022741"/>
    </source>
</evidence>
<feature type="chain" id="PRO_5035217349" description="histidine kinase" evidence="11">
    <location>
        <begin position="33"/>
        <end position="639"/>
    </location>
</feature>
<keyword evidence="9" id="KW-0175">Coiled coil</keyword>
<dbReference type="InterPro" id="IPR011990">
    <property type="entry name" value="TPR-like_helical_dom_sf"/>
</dbReference>
<dbReference type="PANTHER" id="PTHR42878:SF7">
    <property type="entry name" value="SENSOR HISTIDINE KINASE GLRK"/>
    <property type="match status" value="1"/>
</dbReference>
<dbReference type="SMART" id="SM00028">
    <property type="entry name" value="TPR"/>
    <property type="match status" value="3"/>
</dbReference>
<evidence type="ECO:0000256" key="7">
    <source>
        <dbReference type="ARBA" id="ARBA00022840"/>
    </source>
</evidence>
<protein>
    <recommendedName>
        <fullName evidence="2">histidine kinase</fullName>
        <ecNumber evidence="2">2.7.13.3</ecNumber>
    </recommendedName>
</protein>
<keyword evidence="10" id="KW-0812">Transmembrane</keyword>
<dbReference type="InterPro" id="IPR050351">
    <property type="entry name" value="BphY/WalK/GraS-like"/>
</dbReference>
<dbReference type="CDD" id="cd00082">
    <property type="entry name" value="HisKA"/>
    <property type="match status" value="1"/>
</dbReference>
<evidence type="ECO:0000256" key="3">
    <source>
        <dbReference type="ARBA" id="ARBA00022553"/>
    </source>
</evidence>
<dbReference type="Pfam" id="PF13424">
    <property type="entry name" value="TPR_12"/>
    <property type="match status" value="1"/>
</dbReference>
<reference evidence="13" key="1">
    <citation type="journal article" date="2014" name="Int. J. Syst. Evol. Microbiol.">
        <title>Complete genome sequence of Corynebacterium casei LMG S-19264T (=DSM 44701T), isolated from a smear-ripened cheese.</title>
        <authorList>
            <consortium name="US DOE Joint Genome Institute (JGI-PGF)"/>
            <person name="Walter F."/>
            <person name="Albersmeier A."/>
            <person name="Kalinowski J."/>
            <person name="Ruckert C."/>
        </authorList>
    </citation>
    <scope>NUCLEOTIDE SEQUENCE</scope>
    <source>
        <strain evidence="13">KCTC 23224</strain>
    </source>
</reference>
<keyword evidence="11" id="KW-0732">Signal</keyword>
<dbReference type="Pfam" id="PF02518">
    <property type="entry name" value="HATPase_c"/>
    <property type="match status" value="1"/>
</dbReference>
<keyword evidence="8" id="KW-0902">Two-component regulatory system</keyword>
<feature type="signal peptide" evidence="11">
    <location>
        <begin position="1"/>
        <end position="32"/>
    </location>
</feature>
<keyword evidence="6" id="KW-0418">Kinase</keyword>
<evidence type="ECO:0000256" key="2">
    <source>
        <dbReference type="ARBA" id="ARBA00012438"/>
    </source>
</evidence>
<gene>
    <name evidence="13" type="ORF">GCM10008106_01630</name>
</gene>
<reference evidence="13" key="2">
    <citation type="submission" date="2020-09" db="EMBL/GenBank/DDBJ databases">
        <authorList>
            <person name="Sun Q."/>
            <person name="Kim S."/>
        </authorList>
    </citation>
    <scope>NUCLEOTIDE SEQUENCE</scope>
    <source>
        <strain evidence="13">KCTC 23224</strain>
    </source>
</reference>
<feature type="domain" description="Histidine kinase" evidence="12">
    <location>
        <begin position="425"/>
        <end position="639"/>
    </location>
</feature>
<dbReference type="InterPro" id="IPR003661">
    <property type="entry name" value="HisK_dim/P_dom"/>
</dbReference>
<dbReference type="SUPFAM" id="SSF48452">
    <property type="entry name" value="TPR-like"/>
    <property type="match status" value="1"/>
</dbReference>
<evidence type="ECO:0000256" key="6">
    <source>
        <dbReference type="ARBA" id="ARBA00022777"/>
    </source>
</evidence>
<evidence type="ECO:0000256" key="9">
    <source>
        <dbReference type="SAM" id="Coils"/>
    </source>
</evidence>
<dbReference type="SUPFAM" id="SSF47384">
    <property type="entry name" value="Homodimeric domain of signal transducing histidine kinase"/>
    <property type="match status" value="1"/>
</dbReference>
<dbReference type="SMART" id="SM00387">
    <property type="entry name" value="HATPase_c"/>
    <property type="match status" value="1"/>
</dbReference>
<dbReference type="Gene3D" id="3.30.565.10">
    <property type="entry name" value="Histidine kinase-like ATPase, C-terminal domain"/>
    <property type="match status" value="1"/>
</dbReference>
<keyword evidence="4" id="KW-0808">Transferase</keyword>
<dbReference type="Proteomes" id="UP000642809">
    <property type="component" value="Unassembled WGS sequence"/>
</dbReference>
<dbReference type="AlphaFoldDB" id="A0A8J3CVR8"/>
<proteinExistence type="predicted"/>
<dbReference type="InterPro" id="IPR019734">
    <property type="entry name" value="TPR_rpt"/>
</dbReference>
<dbReference type="Gene3D" id="1.10.287.130">
    <property type="match status" value="1"/>
</dbReference>
<organism evidence="13 14">
    <name type="scientific">Mongoliitalea lutea</name>
    <dbReference type="NCBI Taxonomy" id="849756"/>
    <lineage>
        <taxon>Bacteria</taxon>
        <taxon>Pseudomonadati</taxon>
        <taxon>Bacteroidota</taxon>
        <taxon>Cytophagia</taxon>
        <taxon>Cytophagales</taxon>
        <taxon>Cyclobacteriaceae</taxon>
        <taxon>Mongoliitalea</taxon>
    </lineage>
</organism>
<keyword evidence="3" id="KW-0597">Phosphoprotein</keyword>
<evidence type="ECO:0000256" key="1">
    <source>
        <dbReference type="ARBA" id="ARBA00000085"/>
    </source>
</evidence>
<dbReference type="PROSITE" id="PS50109">
    <property type="entry name" value="HIS_KIN"/>
    <property type="match status" value="1"/>
</dbReference>
<dbReference type="GO" id="GO:0005524">
    <property type="term" value="F:ATP binding"/>
    <property type="evidence" value="ECO:0007669"/>
    <property type="project" value="UniProtKB-KW"/>
</dbReference>
<evidence type="ECO:0000256" key="11">
    <source>
        <dbReference type="SAM" id="SignalP"/>
    </source>
</evidence>
<dbReference type="InterPro" id="IPR004358">
    <property type="entry name" value="Sig_transdc_His_kin-like_C"/>
</dbReference>
<dbReference type="InterPro" id="IPR036890">
    <property type="entry name" value="HATPase_C_sf"/>
</dbReference>
<dbReference type="GO" id="GO:0000156">
    <property type="term" value="F:phosphorelay response regulator activity"/>
    <property type="evidence" value="ECO:0007669"/>
    <property type="project" value="TreeGrafter"/>
</dbReference>
<dbReference type="InterPro" id="IPR005467">
    <property type="entry name" value="His_kinase_dom"/>
</dbReference>
<evidence type="ECO:0000259" key="12">
    <source>
        <dbReference type="PROSITE" id="PS50109"/>
    </source>
</evidence>
<dbReference type="PRINTS" id="PR00344">
    <property type="entry name" value="BCTRLSENSOR"/>
</dbReference>
<dbReference type="EMBL" id="BMYF01000001">
    <property type="protein sequence ID" value="GHB24570.1"/>
    <property type="molecule type" value="Genomic_DNA"/>
</dbReference>
<sequence length="639" mass="73484">MSSMKYSEVKSFNFSPLIAAAILFFLFSPSNAQDSSKLVDSLYKNLQQTVESKVRLQLLAGLVREIHYSDSAQPYYLEAISLARELNNSRLLAENLNRLGVYYRNKNLQDESLLYYEEALAVSKQADDYVQIGHSLNNIGQIYYLQGLFDEALNYYTDAEYYFQTSGDLYGLAYNLTGKSLVLGALGQYLNALEAINTAISIRSTNGNSRQLIVSKFNKAQLLIDMGDLDAAKKDVLALYEYGLEYDYFRALQALEQLVVIEQKNRNFTNLKKYVDEALILHNQRPNSESIIAILTAAIEVATLEKNDNWLSELEELLAEEKKEYNTQKVRDYLAKLTIQRQKREIEQLNRENELKLKAEKFRNYIFILLFVMKIILLSLVILYRRYLNHQRKLNQDLKVQKIKIEAQAKELVQINQVKDKILSILSHDLRGPLQSLQGMLDLINLKYLTQEEFQTYIPQISVDLGNNVLLLENLLLWSKNQMQGMQINKSKFDLSEMICKNFQLIQASSNYKQQDLKNKVPEGTEIYADKNMIEIVLRNLLNNALKFTNNGEQILVNSRDHSDNYWICVEDKGVGMNQIVKNKLFKNDFYTTLGTNNEGGTGLGLIISKDLIEHNKGTLWVESEEGIGSKFIFTVPKH</sequence>
<dbReference type="GO" id="GO:0030295">
    <property type="term" value="F:protein kinase activator activity"/>
    <property type="evidence" value="ECO:0007669"/>
    <property type="project" value="TreeGrafter"/>
</dbReference>
<comment type="caution">
    <text evidence="13">The sequence shown here is derived from an EMBL/GenBank/DDBJ whole genome shotgun (WGS) entry which is preliminary data.</text>
</comment>
<dbReference type="EC" id="2.7.13.3" evidence="2"/>
<dbReference type="SUPFAM" id="SSF55874">
    <property type="entry name" value="ATPase domain of HSP90 chaperone/DNA topoisomerase II/histidine kinase"/>
    <property type="match status" value="1"/>
</dbReference>
<accession>A0A8J3CVR8</accession>
<comment type="catalytic activity">
    <reaction evidence="1">
        <text>ATP + protein L-histidine = ADP + protein N-phospho-L-histidine.</text>
        <dbReference type="EC" id="2.7.13.3"/>
    </reaction>
</comment>
<dbReference type="InterPro" id="IPR036097">
    <property type="entry name" value="HisK_dim/P_sf"/>
</dbReference>